<gene>
    <name evidence="20" type="ORF">URODEC1_LOCUS103927</name>
    <name evidence="19" type="ORF">URODEC1_LOCUS98262</name>
</gene>
<evidence type="ECO:0000256" key="5">
    <source>
        <dbReference type="ARBA" id="ARBA00022729"/>
    </source>
</evidence>
<feature type="domain" description="Protein kinase" evidence="17">
    <location>
        <begin position="348"/>
        <end position="635"/>
    </location>
</feature>
<keyword evidence="11 15" id="KW-0472">Membrane</keyword>
<dbReference type="PROSITE" id="PS00107">
    <property type="entry name" value="PROTEIN_KINASE_ATP"/>
    <property type="match status" value="1"/>
</dbReference>
<evidence type="ECO:0000256" key="3">
    <source>
        <dbReference type="ARBA" id="ARBA00022679"/>
    </source>
</evidence>
<dbReference type="Proteomes" id="UP001497457">
    <property type="component" value="Chromosome 6rd"/>
</dbReference>
<dbReference type="InterPro" id="IPR011009">
    <property type="entry name" value="Kinase-like_dom_sf"/>
</dbReference>
<evidence type="ECO:0000313" key="19">
    <source>
        <dbReference type="EMBL" id="CAL5062381.1"/>
    </source>
</evidence>
<evidence type="ECO:0000313" key="20">
    <source>
        <dbReference type="EMBL" id="CAL5072326.1"/>
    </source>
</evidence>
<dbReference type="FunFam" id="1.10.510.10:FF:000129">
    <property type="entry name" value="cysteine-rich receptor-like protein kinase 10"/>
    <property type="match status" value="1"/>
</dbReference>
<sequence length="677" mass="72853">MDPAARRRGVPPLLAAGLLLALAPLAAAQPWPLCGTTGGNYTAKSTYQSNLAQLATAIPANASRQGTLFAAGSAGSIPDIVYALALCRGDTNASACGSCVATAFQDAQQLCAYNKDAAVFYDACYLRFSNLDFLASGSNGSPAMLMNTQSVSSPLRAFEAAVAALLNATADYAAANSSRRFGTGEEGFDSSNPTIYGLTQCTPDMSPADCRSCLASIIAMVPRFKGSQGGRVIGMRCNFRYEVYSFFSGEPSLRLQAPSTPAPSPTPVNVRPTATPPGRSRNKTGIAAAIAMPIVATVAISTVCLCFLWRRRPAREQTLSYSSNAEDIESIDSLLLDVSTLRAATDNFAESNRLGEGGFGAVYKGVLPDGQEIAVKRLSQSSGQGIQELKNELVLVAKLQHKNLVRLVGVCLQEHEKLLVYEYMANRSIDTILFDPEKSKELDWGKRDKIINGIARGLQYLHEDSQLKIIHRDLKASNVLLDSDYTPKISDFGLARLFGGDQSREITSRVVGTYGYMSPEYAMRGHYSIKSDVFSFGVLILEILTGRRSSSSFNFEQSVDLLSLVWEHWTTGTIVEIMDPSLRGKAPAELMLKCVHIGLLCVQDNPVDRPMMSTVNVMLSSGTVSLQAPLKPAFFIPKSGYYSTISESYPTASQSTGNGKSGAMSPNEVSITELEPR</sequence>
<keyword evidence="2" id="KW-0723">Serine/threonine-protein kinase</keyword>
<dbReference type="SUPFAM" id="SSF56112">
    <property type="entry name" value="Protein kinase-like (PK-like)"/>
    <property type="match status" value="1"/>
</dbReference>
<feature type="binding site" evidence="13">
    <location>
        <position position="376"/>
    </location>
    <ligand>
        <name>ATP</name>
        <dbReference type="ChEBI" id="CHEBI:30616"/>
    </ligand>
</feature>
<keyword evidence="7 13" id="KW-0547">Nucleotide-binding</keyword>
<keyword evidence="8" id="KW-0418">Kinase</keyword>
<keyword evidence="6" id="KW-0677">Repeat</keyword>
<feature type="signal peptide" evidence="16">
    <location>
        <begin position="1"/>
        <end position="28"/>
    </location>
</feature>
<evidence type="ECO:0000259" key="17">
    <source>
        <dbReference type="PROSITE" id="PS50011"/>
    </source>
</evidence>
<evidence type="ECO:0008006" key="22">
    <source>
        <dbReference type="Google" id="ProtNLM"/>
    </source>
</evidence>
<dbReference type="Gene3D" id="3.30.430.20">
    <property type="entry name" value="Gnk2 domain, C-X8-C-X2-C motif"/>
    <property type="match status" value="2"/>
</dbReference>
<evidence type="ECO:0000256" key="1">
    <source>
        <dbReference type="ARBA" id="ARBA00004167"/>
    </source>
</evidence>
<evidence type="ECO:0000313" key="21">
    <source>
        <dbReference type="Proteomes" id="UP001497457"/>
    </source>
</evidence>
<dbReference type="Proteomes" id="UP001497457">
    <property type="component" value="Chromosome 5rd"/>
</dbReference>
<dbReference type="AlphaFoldDB" id="A0ABC9FCS1"/>
<keyword evidence="21" id="KW-1185">Reference proteome</keyword>
<evidence type="ECO:0000259" key="18">
    <source>
        <dbReference type="PROSITE" id="PS51473"/>
    </source>
</evidence>
<dbReference type="PANTHER" id="PTHR27002:SF18">
    <property type="entry name" value="OS11G0549300 PROTEIN"/>
    <property type="match status" value="1"/>
</dbReference>
<dbReference type="Gene3D" id="3.30.200.20">
    <property type="entry name" value="Phosphorylase Kinase, domain 1"/>
    <property type="match status" value="1"/>
</dbReference>
<dbReference type="CDD" id="cd14066">
    <property type="entry name" value="STKc_IRAK"/>
    <property type="match status" value="1"/>
</dbReference>
<feature type="region of interest" description="Disordered" evidence="14">
    <location>
        <begin position="649"/>
        <end position="677"/>
    </location>
</feature>
<dbReference type="InterPro" id="IPR038408">
    <property type="entry name" value="GNK2_sf"/>
</dbReference>
<organism evidence="20 21">
    <name type="scientific">Urochloa decumbens</name>
    <dbReference type="NCBI Taxonomy" id="240449"/>
    <lineage>
        <taxon>Eukaryota</taxon>
        <taxon>Viridiplantae</taxon>
        <taxon>Streptophyta</taxon>
        <taxon>Embryophyta</taxon>
        <taxon>Tracheophyta</taxon>
        <taxon>Spermatophyta</taxon>
        <taxon>Magnoliopsida</taxon>
        <taxon>Liliopsida</taxon>
        <taxon>Poales</taxon>
        <taxon>Poaceae</taxon>
        <taxon>PACMAD clade</taxon>
        <taxon>Panicoideae</taxon>
        <taxon>Panicodae</taxon>
        <taxon>Paniceae</taxon>
        <taxon>Melinidinae</taxon>
        <taxon>Urochloa</taxon>
    </lineage>
</organism>
<dbReference type="FunFam" id="3.30.430.20:FF:000006">
    <property type="entry name" value="Receptor-like serine-threonine protein kinase"/>
    <property type="match status" value="1"/>
</dbReference>
<dbReference type="Pfam" id="PF01657">
    <property type="entry name" value="Stress-antifung"/>
    <property type="match status" value="2"/>
</dbReference>
<evidence type="ECO:0000256" key="11">
    <source>
        <dbReference type="ARBA" id="ARBA00023136"/>
    </source>
</evidence>
<evidence type="ECO:0000256" key="12">
    <source>
        <dbReference type="ARBA" id="ARBA00023180"/>
    </source>
</evidence>
<evidence type="ECO:0000256" key="13">
    <source>
        <dbReference type="PROSITE-ProRule" id="PRU10141"/>
    </source>
</evidence>
<dbReference type="GO" id="GO:0005524">
    <property type="term" value="F:ATP binding"/>
    <property type="evidence" value="ECO:0007669"/>
    <property type="project" value="UniProtKB-UniRule"/>
</dbReference>
<keyword evidence="5 16" id="KW-0732">Signal</keyword>
<name>A0ABC9FCS1_9POAL</name>
<comment type="subcellular location">
    <subcellularLocation>
        <location evidence="1">Membrane</location>
        <topology evidence="1">Single-pass membrane protein</topology>
    </subcellularLocation>
</comment>
<accession>A0ABC9FCS1</accession>
<feature type="region of interest" description="Disordered" evidence="14">
    <location>
        <begin position="255"/>
        <end position="282"/>
    </location>
</feature>
<dbReference type="Pfam" id="PF07714">
    <property type="entry name" value="PK_Tyr_Ser-Thr"/>
    <property type="match status" value="1"/>
</dbReference>
<reference evidence="21" key="1">
    <citation type="submission" date="2024-06" db="EMBL/GenBank/DDBJ databases">
        <authorList>
            <person name="Ryan C."/>
        </authorList>
    </citation>
    <scope>NUCLEOTIDE SEQUENCE [LARGE SCALE GENOMIC DNA]</scope>
</reference>
<evidence type="ECO:0000256" key="16">
    <source>
        <dbReference type="SAM" id="SignalP"/>
    </source>
</evidence>
<dbReference type="SMART" id="SM00220">
    <property type="entry name" value="S_TKc"/>
    <property type="match status" value="1"/>
</dbReference>
<evidence type="ECO:0000256" key="6">
    <source>
        <dbReference type="ARBA" id="ARBA00022737"/>
    </source>
</evidence>
<evidence type="ECO:0000256" key="8">
    <source>
        <dbReference type="ARBA" id="ARBA00022777"/>
    </source>
</evidence>
<dbReference type="FunFam" id="3.30.430.20:FF:000004">
    <property type="entry name" value="Receptor-like serine-threonine protein kinase"/>
    <property type="match status" value="1"/>
</dbReference>
<dbReference type="GO" id="GO:0006950">
    <property type="term" value="P:response to stress"/>
    <property type="evidence" value="ECO:0007669"/>
    <property type="project" value="UniProtKB-ARBA"/>
</dbReference>
<dbReference type="InterPro" id="IPR000719">
    <property type="entry name" value="Prot_kinase_dom"/>
</dbReference>
<dbReference type="GO" id="GO:0016020">
    <property type="term" value="C:membrane"/>
    <property type="evidence" value="ECO:0007669"/>
    <property type="project" value="UniProtKB-SubCell"/>
</dbReference>
<keyword evidence="9 13" id="KW-0067">ATP-binding</keyword>
<dbReference type="GO" id="GO:0004674">
    <property type="term" value="F:protein serine/threonine kinase activity"/>
    <property type="evidence" value="ECO:0007669"/>
    <property type="project" value="UniProtKB-KW"/>
</dbReference>
<feature type="domain" description="Gnk2-homologous" evidence="18">
    <location>
        <begin position="29"/>
        <end position="133"/>
    </location>
</feature>
<evidence type="ECO:0000256" key="15">
    <source>
        <dbReference type="SAM" id="Phobius"/>
    </source>
</evidence>
<dbReference type="PANTHER" id="PTHR27002">
    <property type="entry name" value="RECEPTOR-LIKE SERINE/THREONINE-PROTEIN KINASE SD1-8"/>
    <property type="match status" value="1"/>
</dbReference>
<dbReference type="EMBL" id="OZ075116">
    <property type="protein sequence ID" value="CAL5072326.1"/>
    <property type="molecule type" value="Genomic_DNA"/>
</dbReference>
<feature type="domain" description="Gnk2-homologous" evidence="18">
    <location>
        <begin position="140"/>
        <end position="246"/>
    </location>
</feature>
<evidence type="ECO:0000256" key="4">
    <source>
        <dbReference type="ARBA" id="ARBA00022692"/>
    </source>
</evidence>
<reference evidence="20 21" key="2">
    <citation type="submission" date="2024-10" db="EMBL/GenBank/DDBJ databases">
        <authorList>
            <person name="Ryan C."/>
        </authorList>
    </citation>
    <scope>NUCLEOTIDE SEQUENCE [LARGE SCALE GENOMIC DNA]</scope>
</reference>
<dbReference type="EMBL" id="OZ075115">
    <property type="protein sequence ID" value="CAL5062381.1"/>
    <property type="molecule type" value="Genomic_DNA"/>
</dbReference>
<evidence type="ECO:0000256" key="2">
    <source>
        <dbReference type="ARBA" id="ARBA00022527"/>
    </source>
</evidence>
<dbReference type="FunFam" id="3.30.200.20:FF:000806">
    <property type="entry name" value="Putative DUF26-domain protein kinase family protein"/>
    <property type="match status" value="1"/>
</dbReference>
<dbReference type="Gene3D" id="1.10.510.10">
    <property type="entry name" value="Transferase(Phosphotransferase) domain 1"/>
    <property type="match status" value="1"/>
</dbReference>
<dbReference type="CDD" id="cd23509">
    <property type="entry name" value="Gnk2-like"/>
    <property type="match status" value="2"/>
</dbReference>
<protein>
    <recommendedName>
        <fullName evidence="22">Cysteine-rich receptor-like protein kinase 10</fullName>
    </recommendedName>
</protein>
<evidence type="ECO:0000256" key="10">
    <source>
        <dbReference type="ARBA" id="ARBA00022989"/>
    </source>
</evidence>
<proteinExistence type="predicted"/>
<keyword evidence="10 15" id="KW-1133">Transmembrane helix</keyword>
<dbReference type="PROSITE" id="PS51473">
    <property type="entry name" value="GNK2"/>
    <property type="match status" value="2"/>
</dbReference>
<feature type="chain" id="PRO_5044721928" description="Cysteine-rich receptor-like protein kinase 10" evidence="16">
    <location>
        <begin position="29"/>
        <end position="677"/>
    </location>
</feature>
<dbReference type="InterPro" id="IPR002902">
    <property type="entry name" value="GNK2"/>
</dbReference>
<keyword evidence="4 15" id="KW-0812">Transmembrane</keyword>
<dbReference type="PROSITE" id="PS50011">
    <property type="entry name" value="PROTEIN_KINASE_DOM"/>
    <property type="match status" value="1"/>
</dbReference>
<dbReference type="InterPro" id="IPR001245">
    <property type="entry name" value="Ser-Thr/Tyr_kinase_cat_dom"/>
</dbReference>
<dbReference type="PROSITE" id="PS00108">
    <property type="entry name" value="PROTEIN_KINASE_ST"/>
    <property type="match status" value="1"/>
</dbReference>
<keyword evidence="3" id="KW-0808">Transferase</keyword>
<dbReference type="InterPro" id="IPR008271">
    <property type="entry name" value="Ser/Thr_kinase_AS"/>
</dbReference>
<evidence type="ECO:0000256" key="9">
    <source>
        <dbReference type="ARBA" id="ARBA00022840"/>
    </source>
</evidence>
<evidence type="ECO:0000256" key="7">
    <source>
        <dbReference type="ARBA" id="ARBA00022741"/>
    </source>
</evidence>
<feature type="transmembrane region" description="Helical" evidence="15">
    <location>
        <begin position="286"/>
        <end position="309"/>
    </location>
</feature>
<feature type="compositionally biased region" description="Polar residues" evidence="14">
    <location>
        <begin position="649"/>
        <end position="658"/>
    </location>
</feature>
<dbReference type="InterPro" id="IPR017441">
    <property type="entry name" value="Protein_kinase_ATP_BS"/>
</dbReference>
<keyword evidence="12" id="KW-0325">Glycoprotein</keyword>
<evidence type="ECO:0000256" key="14">
    <source>
        <dbReference type="SAM" id="MobiDB-lite"/>
    </source>
</evidence>